<organism evidence="1 2">
    <name type="scientific">Roseateles agri</name>
    <dbReference type="NCBI Taxonomy" id="3098619"/>
    <lineage>
        <taxon>Bacteria</taxon>
        <taxon>Pseudomonadati</taxon>
        <taxon>Pseudomonadota</taxon>
        <taxon>Betaproteobacteria</taxon>
        <taxon>Burkholderiales</taxon>
        <taxon>Sphaerotilaceae</taxon>
        <taxon>Roseateles</taxon>
    </lineage>
</organism>
<reference evidence="1 2" key="1">
    <citation type="submission" date="2023-11" db="EMBL/GenBank/DDBJ databases">
        <title>Paucibacter sp. nov., isolated from fresh soil in Korea.</title>
        <authorList>
            <person name="Le N.T.T."/>
        </authorList>
    </citation>
    <scope>NUCLEOTIDE SEQUENCE [LARGE SCALE GENOMIC DNA]</scope>
    <source>
        <strain evidence="1 2">R3-3</strain>
    </source>
</reference>
<evidence type="ECO:0000313" key="2">
    <source>
        <dbReference type="Proteomes" id="UP001285263"/>
    </source>
</evidence>
<keyword evidence="2" id="KW-1185">Reference proteome</keyword>
<dbReference type="InterPro" id="IPR042258">
    <property type="entry name" value="DGOK_N"/>
</dbReference>
<protein>
    <submittedName>
        <fullName evidence="1">2-dehydro-3-deoxygalactonokinase</fullName>
    </submittedName>
</protein>
<dbReference type="Pfam" id="PF05035">
    <property type="entry name" value="DGOK"/>
    <property type="match status" value="1"/>
</dbReference>
<dbReference type="InterPro" id="IPR042257">
    <property type="entry name" value="DGOK_C"/>
</dbReference>
<evidence type="ECO:0000313" key="1">
    <source>
        <dbReference type="EMBL" id="MDY0746994.1"/>
    </source>
</evidence>
<dbReference type="Gene3D" id="3.30.420.300">
    <property type="entry name" value="2-keto-3-deoxy-galactonokinase, substrate binding domain"/>
    <property type="match status" value="1"/>
</dbReference>
<dbReference type="Proteomes" id="UP001285263">
    <property type="component" value="Unassembled WGS sequence"/>
</dbReference>
<proteinExistence type="predicted"/>
<accession>A0ABU5DLH1</accession>
<name>A0ABU5DLH1_9BURK</name>
<dbReference type="InterPro" id="IPR007729">
    <property type="entry name" value="DGOK"/>
</dbReference>
<dbReference type="Gene3D" id="3.30.420.310">
    <property type="entry name" value="2-keto-3-deoxy-galactonokinase, C-terminal domain"/>
    <property type="match status" value="1"/>
</dbReference>
<dbReference type="CDD" id="cd24012">
    <property type="entry name" value="ASKHA_NBD_KDGal-kinase"/>
    <property type="match status" value="1"/>
</dbReference>
<gene>
    <name evidence="1" type="ORF">SNE35_20950</name>
</gene>
<sequence>MVMQDVTQDEGRDAALIGLDWGSTGLRAWLIGAGGSVLSARQAPLGASVLSGDAAYAQALEQLTGDWQRARPELPLLACGMVGSQHGWREVPYLNCPADAAMLAAQMSSQMPAGAGGLRIVPGLLDEPHDGTPDVMRGEETQILGAVALHPDLADATLILPGTHSKWARLRQGHVLGFATQMTGELFALLREHSVLGRLMVDTGGEPDWNAFDEGVAAAREQGTAEGLLHQLFGVRALGLRQRLPNTGAADYLSGLLIGHELVVGVATLLPVQPLALVGDAALCHRYVEALKQFGVHDVKTLENTAPAGLWRLARELALA</sequence>
<comment type="caution">
    <text evidence="1">The sequence shown here is derived from an EMBL/GenBank/DDBJ whole genome shotgun (WGS) entry which is preliminary data.</text>
</comment>
<dbReference type="RefSeq" id="WP_320424963.1">
    <property type="nucleotide sequence ID" value="NZ_JAXCLA010000007.1"/>
</dbReference>
<dbReference type="EMBL" id="JAXCLA010000007">
    <property type="protein sequence ID" value="MDY0746994.1"/>
    <property type="molecule type" value="Genomic_DNA"/>
</dbReference>